<organism evidence="3 4">
    <name type="scientific">Alternaria panax</name>
    <dbReference type="NCBI Taxonomy" id="48097"/>
    <lineage>
        <taxon>Eukaryota</taxon>
        <taxon>Fungi</taxon>
        <taxon>Dikarya</taxon>
        <taxon>Ascomycota</taxon>
        <taxon>Pezizomycotina</taxon>
        <taxon>Dothideomycetes</taxon>
        <taxon>Pleosporomycetidae</taxon>
        <taxon>Pleosporales</taxon>
        <taxon>Pleosporineae</taxon>
        <taxon>Pleosporaceae</taxon>
        <taxon>Alternaria</taxon>
        <taxon>Alternaria sect. Panax</taxon>
    </lineage>
</organism>
<evidence type="ECO:0000256" key="1">
    <source>
        <dbReference type="SAM" id="MobiDB-lite"/>
    </source>
</evidence>
<keyword evidence="4" id="KW-1185">Reference proteome</keyword>
<accession>A0AAD4FE38</accession>
<feature type="region of interest" description="Disordered" evidence="1">
    <location>
        <begin position="259"/>
        <end position="279"/>
    </location>
</feature>
<dbReference type="Proteomes" id="UP001199106">
    <property type="component" value="Unassembled WGS sequence"/>
</dbReference>
<evidence type="ECO:0000259" key="2">
    <source>
        <dbReference type="Pfam" id="PF13468"/>
    </source>
</evidence>
<evidence type="ECO:0000313" key="3">
    <source>
        <dbReference type="EMBL" id="KAG9187291.1"/>
    </source>
</evidence>
<gene>
    <name evidence="3" type="ORF">G6011_05162</name>
</gene>
<proteinExistence type="predicted"/>
<comment type="caution">
    <text evidence="3">The sequence shown here is derived from an EMBL/GenBank/DDBJ whole genome shotgun (WGS) entry which is preliminary data.</text>
</comment>
<sequence length="286" mass="31889">MAPLQQCLDHLILFVPANPSTKLPEVPPFFSENFTLTPGGFHADGATSNTLILFADGCYIELISFVNPSLAPEHWWGPDANFVGWKDWCLTNRLTPEKSRTWVMEDYAEPIKGGRRRADGVDVAWAVTFPRGERGGQSIRGKIPFFCHDITPRHVRVPLDRTKTTHPCGALGIRQLSIIVRDQAMLDEIKTVYESIIGHATKETGGEISFLLGRVQGFEKLKDGAEIVLRLPKNEEERRRIAERTFWYGDVVLVTDAKAGKPGGSRERLDSGEGESDVGGVWLEYA</sequence>
<dbReference type="Pfam" id="PF13468">
    <property type="entry name" value="Glyoxalase_3"/>
    <property type="match status" value="1"/>
</dbReference>
<dbReference type="Gene3D" id="3.10.180.10">
    <property type="entry name" value="2,3-Dihydroxybiphenyl 1,2-Dioxygenase, domain 1"/>
    <property type="match status" value="1"/>
</dbReference>
<feature type="domain" description="Glyoxalase-like" evidence="2">
    <location>
        <begin position="8"/>
        <end position="187"/>
    </location>
</feature>
<dbReference type="EMBL" id="JAANER010000007">
    <property type="protein sequence ID" value="KAG9187291.1"/>
    <property type="molecule type" value="Genomic_DNA"/>
</dbReference>
<dbReference type="InterPro" id="IPR025870">
    <property type="entry name" value="Glyoxalase-like_dom"/>
</dbReference>
<dbReference type="PANTHER" id="PTHR40265:SF1">
    <property type="entry name" value="GLYOXALASE-LIKE DOMAIN-CONTAINING PROTEIN"/>
    <property type="match status" value="1"/>
</dbReference>
<reference evidence="3" key="1">
    <citation type="submission" date="2021-07" db="EMBL/GenBank/DDBJ databases">
        <title>Genome Resource of American Ginseng Black Spot Pathogen Alternaria panax.</title>
        <authorList>
            <person name="Qiu C."/>
            <person name="Wang W."/>
            <person name="Liu Z."/>
        </authorList>
    </citation>
    <scope>NUCLEOTIDE SEQUENCE</scope>
    <source>
        <strain evidence="3">BNCC115425</strain>
    </source>
</reference>
<protein>
    <recommendedName>
        <fullName evidence="2">Glyoxalase-like domain-containing protein</fullName>
    </recommendedName>
</protein>
<evidence type="ECO:0000313" key="4">
    <source>
        <dbReference type="Proteomes" id="UP001199106"/>
    </source>
</evidence>
<name>A0AAD4FE38_9PLEO</name>
<dbReference type="PANTHER" id="PTHR40265">
    <property type="entry name" value="BLL2707 PROTEIN"/>
    <property type="match status" value="1"/>
</dbReference>
<dbReference type="AlphaFoldDB" id="A0AAD4FE38"/>
<dbReference type="InterPro" id="IPR029068">
    <property type="entry name" value="Glyas_Bleomycin-R_OHBP_Dase"/>
</dbReference>